<gene>
    <name evidence="2" type="ORF">H6G68_23790</name>
</gene>
<protein>
    <submittedName>
        <fullName evidence="2">Uncharacterized protein</fullName>
    </submittedName>
</protein>
<sequence length="100" mass="10576">MSQQPTEKENLATMSNNTTQFLATAEKIIGNVTKSEIVEIVQVGTKTTETIFKDLLTSGGKPVAVILAIAVVIVATAIPIATLKLSPNQINQPAKSSQVK</sequence>
<evidence type="ECO:0000256" key="1">
    <source>
        <dbReference type="SAM" id="Phobius"/>
    </source>
</evidence>
<proteinExistence type="predicted"/>
<accession>A0ABR8JDA0</accession>
<dbReference type="RefSeq" id="WP_190908858.1">
    <property type="nucleotide sequence ID" value="NZ_JACJTQ010000058.1"/>
</dbReference>
<keyword evidence="1" id="KW-0812">Transmembrane</keyword>
<comment type="caution">
    <text evidence="2">The sequence shown here is derived from an EMBL/GenBank/DDBJ whole genome shotgun (WGS) entry which is preliminary data.</text>
</comment>
<feature type="transmembrane region" description="Helical" evidence="1">
    <location>
        <begin position="63"/>
        <end position="83"/>
    </location>
</feature>
<reference evidence="2 3" key="1">
    <citation type="journal article" date="2020" name="ISME J.">
        <title>Comparative genomics reveals insights into cyanobacterial evolution and habitat adaptation.</title>
        <authorList>
            <person name="Chen M.Y."/>
            <person name="Teng W.K."/>
            <person name="Zhao L."/>
            <person name="Hu C.X."/>
            <person name="Zhou Y.K."/>
            <person name="Han B.P."/>
            <person name="Song L.R."/>
            <person name="Shu W.S."/>
        </authorList>
    </citation>
    <scope>NUCLEOTIDE SEQUENCE [LARGE SCALE GENOMIC DNA]</scope>
    <source>
        <strain evidence="2 3">FACHB-362</strain>
    </source>
</reference>
<dbReference type="EMBL" id="JACJTQ010000058">
    <property type="protein sequence ID" value="MBD2694721.1"/>
    <property type="molecule type" value="Genomic_DNA"/>
</dbReference>
<keyword evidence="1" id="KW-1133">Transmembrane helix</keyword>
<evidence type="ECO:0000313" key="3">
    <source>
        <dbReference type="Proteomes" id="UP000660381"/>
    </source>
</evidence>
<organism evidence="2 3">
    <name type="scientific">Anabaena catenula FACHB-362</name>
    <dbReference type="NCBI Taxonomy" id="2692877"/>
    <lineage>
        <taxon>Bacteria</taxon>
        <taxon>Bacillati</taxon>
        <taxon>Cyanobacteriota</taxon>
        <taxon>Cyanophyceae</taxon>
        <taxon>Nostocales</taxon>
        <taxon>Nostocaceae</taxon>
        <taxon>Anabaena</taxon>
    </lineage>
</organism>
<keyword evidence="1" id="KW-0472">Membrane</keyword>
<name>A0ABR8JDA0_9NOST</name>
<dbReference type="Proteomes" id="UP000660381">
    <property type="component" value="Unassembled WGS sequence"/>
</dbReference>
<keyword evidence="3" id="KW-1185">Reference proteome</keyword>
<evidence type="ECO:0000313" key="2">
    <source>
        <dbReference type="EMBL" id="MBD2694721.1"/>
    </source>
</evidence>